<dbReference type="Pfam" id="PF07677">
    <property type="entry name" value="A2M_recep"/>
    <property type="match status" value="1"/>
</dbReference>
<gene>
    <name evidence="4" type="ORF">MEDL_56290</name>
</gene>
<dbReference type="Gene3D" id="2.60.40.690">
    <property type="entry name" value="Alpha-macroglobulin, receptor-binding domain"/>
    <property type="match status" value="1"/>
</dbReference>
<sequence>MEAASIQPYSHWKPPHTQVRALDIEITSYVLLIYNLKNDTANGIKVDTVITLQAITALAEQVYTPQFRATLAVTGNEGSVYRFNVDNSNSLVLQMKDVSVFFNVPEELRKPAFALDINILNDSVLGFRLQICFSWLRGNSSTMGYIEITKPTGMETDIGSLNTSSTYGLFKKKEITADQLNLYFDWITNKEMCIDINIDRVSLVAKQKPVPCRISEYYEQSNEVIKMYQSKVLSSSSISDVCGSTNCQ</sequence>
<dbReference type="Proteomes" id="UP000683360">
    <property type="component" value="Unassembled WGS sequence"/>
</dbReference>
<keyword evidence="1" id="KW-0732">Signal</keyword>
<protein>
    <submittedName>
        <fullName evidence="4">CD109</fullName>
    </submittedName>
</protein>
<dbReference type="InterPro" id="IPR009048">
    <property type="entry name" value="A-macroglobulin_rcpt-bd"/>
</dbReference>
<dbReference type="EMBL" id="CAJPWZ010002730">
    <property type="protein sequence ID" value="CAG2244255.1"/>
    <property type="molecule type" value="Genomic_DNA"/>
</dbReference>
<dbReference type="InterPro" id="IPR050473">
    <property type="entry name" value="A2M/Complement_sys"/>
</dbReference>
<evidence type="ECO:0000259" key="3">
    <source>
        <dbReference type="SMART" id="SM01361"/>
    </source>
</evidence>
<dbReference type="SMART" id="SM01361">
    <property type="entry name" value="A2M_recep"/>
    <property type="match status" value="1"/>
</dbReference>
<comment type="caution">
    <text evidence="4">The sequence shown here is derived from an EMBL/GenBank/DDBJ whole genome shotgun (WGS) entry which is preliminary data.</text>
</comment>
<name>A0A8S3UEC5_MYTED</name>
<reference evidence="4" key="1">
    <citation type="submission" date="2021-03" db="EMBL/GenBank/DDBJ databases">
        <authorList>
            <person name="Bekaert M."/>
        </authorList>
    </citation>
    <scope>NUCLEOTIDE SEQUENCE</scope>
</reference>
<evidence type="ECO:0000256" key="2">
    <source>
        <dbReference type="ARBA" id="ARBA00022966"/>
    </source>
</evidence>
<dbReference type="InterPro" id="IPR036595">
    <property type="entry name" value="A-macroglobulin_rcpt-bd_sf"/>
</dbReference>
<organism evidence="4 5">
    <name type="scientific">Mytilus edulis</name>
    <name type="common">Blue mussel</name>
    <dbReference type="NCBI Taxonomy" id="6550"/>
    <lineage>
        <taxon>Eukaryota</taxon>
        <taxon>Metazoa</taxon>
        <taxon>Spiralia</taxon>
        <taxon>Lophotrochozoa</taxon>
        <taxon>Mollusca</taxon>
        <taxon>Bivalvia</taxon>
        <taxon>Autobranchia</taxon>
        <taxon>Pteriomorphia</taxon>
        <taxon>Mytilida</taxon>
        <taxon>Mytiloidea</taxon>
        <taxon>Mytilidae</taxon>
        <taxon>Mytilinae</taxon>
        <taxon>Mytilus</taxon>
    </lineage>
</organism>
<feature type="domain" description="Alpha-macroglobulin receptor-binding" evidence="3">
    <location>
        <begin position="141"/>
        <end position="228"/>
    </location>
</feature>
<keyword evidence="2" id="KW-0882">Thioester bond</keyword>
<keyword evidence="5" id="KW-1185">Reference proteome</keyword>
<dbReference type="OrthoDB" id="6159268at2759"/>
<evidence type="ECO:0000313" key="4">
    <source>
        <dbReference type="EMBL" id="CAG2244255.1"/>
    </source>
</evidence>
<evidence type="ECO:0000256" key="1">
    <source>
        <dbReference type="ARBA" id="ARBA00022729"/>
    </source>
</evidence>
<dbReference type="GO" id="GO:0005576">
    <property type="term" value="C:extracellular region"/>
    <property type="evidence" value="ECO:0007669"/>
    <property type="project" value="InterPro"/>
</dbReference>
<dbReference type="PANTHER" id="PTHR11412:SF136">
    <property type="entry name" value="CD109 ANTIGEN"/>
    <property type="match status" value="1"/>
</dbReference>
<evidence type="ECO:0000313" key="5">
    <source>
        <dbReference type="Proteomes" id="UP000683360"/>
    </source>
</evidence>
<accession>A0A8S3UEC5</accession>
<proteinExistence type="predicted"/>
<dbReference type="SUPFAM" id="SSF49410">
    <property type="entry name" value="Alpha-macroglobulin receptor domain"/>
    <property type="match status" value="1"/>
</dbReference>
<dbReference type="AlphaFoldDB" id="A0A8S3UEC5"/>
<dbReference type="PANTHER" id="PTHR11412">
    <property type="entry name" value="MACROGLOBULIN / COMPLEMENT"/>
    <property type="match status" value="1"/>
</dbReference>